<dbReference type="PANTHER" id="PTHR43798">
    <property type="entry name" value="MONOACYLGLYCEROL LIPASE"/>
    <property type="match status" value="1"/>
</dbReference>
<dbReference type="InterPro" id="IPR050266">
    <property type="entry name" value="AB_hydrolase_sf"/>
</dbReference>
<keyword evidence="2" id="KW-0378">Hydrolase</keyword>
<dbReference type="Proteomes" id="UP001056384">
    <property type="component" value="Chromosome 5"/>
</dbReference>
<dbReference type="Gene3D" id="3.40.50.1820">
    <property type="entry name" value="alpha/beta hydrolase"/>
    <property type="match status" value="1"/>
</dbReference>
<dbReference type="GO" id="GO:0016020">
    <property type="term" value="C:membrane"/>
    <property type="evidence" value="ECO:0007669"/>
    <property type="project" value="TreeGrafter"/>
</dbReference>
<keyword evidence="3" id="KW-1185">Reference proteome</keyword>
<proteinExistence type="predicted"/>
<dbReference type="AlphaFoldDB" id="A0A9Q9AVV4"/>
<accession>A0A9Q9AVV4</accession>
<dbReference type="InterPro" id="IPR000073">
    <property type="entry name" value="AB_hydrolase_1"/>
</dbReference>
<gene>
    <name evidence="2" type="ORF">Slin15195_G063720</name>
</gene>
<evidence type="ECO:0000313" key="2">
    <source>
        <dbReference type="EMBL" id="USW53053.1"/>
    </source>
</evidence>
<dbReference type="SUPFAM" id="SSF53474">
    <property type="entry name" value="alpha/beta-Hydrolases"/>
    <property type="match status" value="1"/>
</dbReference>
<dbReference type="EMBL" id="CP099422">
    <property type="protein sequence ID" value="USW53053.1"/>
    <property type="molecule type" value="Genomic_DNA"/>
</dbReference>
<feature type="domain" description="AB hydrolase-1" evidence="1">
    <location>
        <begin position="33"/>
        <end position="183"/>
    </location>
</feature>
<organism evidence="2 3">
    <name type="scientific">Septoria linicola</name>
    <dbReference type="NCBI Taxonomy" id="215465"/>
    <lineage>
        <taxon>Eukaryota</taxon>
        <taxon>Fungi</taxon>
        <taxon>Dikarya</taxon>
        <taxon>Ascomycota</taxon>
        <taxon>Pezizomycotina</taxon>
        <taxon>Dothideomycetes</taxon>
        <taxon>Dothideomycetidae</taxon>
        <taxon>Mycosphaerellales</taxon>
        <taxon>Mycosphaerellaceae</taxon>
        <taxon>Septoria</taxon>
    </lineage>
</organism>
<evidence type="ECO:0000313" key="3">
    <source>
        <dbReference type="Proteomes" id="UP001056384"/>
    </source>
</evidence>
<dbReference type="InterPro" id="IPR029058">
    <property type="entry name" value="AB_hydrolase_fold"/>
</dbReference>
<evidence type="ECO:0000259" key="1">
    <source>
        <dbReference type="Pfam" id="PF00561"/>
    </source>
</evidence>
<protein>
    <submittedName>
        <fullName evidence="2">Alpha/beta hydrolase-1</fullName>
    </submittedName>
</protein>
<dbReference type="Pfam" id="PF00561">
    <property type="entry name" value="Abhydrolase_1"/>
    <property type="match status" value="1"/>
</dbReference>
<sequence>MELNQTFSYSGWDIKYTLLNTSSQATSDTAKTPPIVFVHGTPWSSQVFLPLAQALSSQPSSPQILLYDLPGYGQSQTYTPDTQGTEECSTLFQGDTSIRFQAQALAALLHHLDLQSPNIIAHDIAGTIVLRAHLLHSVDFSSMLLMDTNTVLPWGDGFYKLVRSNPEVFTNLPAHVFEAVLRATIRSASHDPDENLMDSESSWEDVLAQPWLGKSREAEEFCETDRSSG</sequence>
<name>A0A9Q9AVV4_9PEZI</name>
<dbReference type="PANTHER" id="PTHR43798:SF33">
    <property type="entry name" value="HYDROLASE, PUTATIVE (AFU_ORTHOLOGUE AFUA_2G14860)-RELATED"/>
    <property type="match status" value="1"/>
</dbReference>
<dbReference type="GO" id="GO:0016787">
    <property type="term" value="F:hydrolase activity"/>
    <property type="evidence" value="ECO:0007669"/>
    <property type="project" value="UniProtKB-KW"/>
</dbReference>
<reference evidence="2" key="1">
    <citation type="submission" date="2022-06" db="EMBL/GenBank/DDBJ databases">
        <title>Complete genome sequences of two strains of the flax pathogen Septoria linicola.</title>
        <authorList>
            <person name="Lapalu N."/>
            <person name="Simon A."/>
            <person name="Demenou B."/>
            <person name="Paumier D."/>
            <person name="Guillot M.-P."/>
            <person name="Gout L."/>
            <person name="Valade R."/>
        </authorList>
    </citation>
    <scope>NUCLEOTIDE SEQUENCE</scope>
    <source>
        <strain evidence="2">SE15195</strain>
    </source>
</reference>